<protein>
    <submittedName>
        <fullName evidence="1">Uncharacterized protein</fullName>
    </submittedName>
</protein>
<reference evidence="1" key="1">
    <citation type="submission" date="2022-12" db="EMBL/GenBank/DDBJ databases">
        <authorList>
            <person name="Petersen C."/>
        </authorList>
    </citation>
    <scope>NUCLEOTIDE SEQUENCE</scope>
    <source>
        <strain evidence="1">IBT 21472</strain>
    </source>
</reference>
<name>A0A9W9TZP0_9EURO</name>
<dbReference type="InterPro" id="IPR021858">
    <property type="entry name" value="Fun_TF"/>
</dbReference>
<reference evidence="1" key="2">
    <citation type="journal article" date="2023" name="IMA Fungus">
        <title>Comparative genomic study of the Penicillium genus elucidates a diverse pangenome and 15 lateral gene transfer events.</title>
        <authorList>
            <person name="Petersen C."/>
            <person name="Sorensen T."/>
            <person name="Nielsen M.R."/>
            <person name="Sondergaard T.E."/>
            <person name="Sorensen J.L."/>
            <person name="Fitzpatrick D.A."/>
            <person name="Frisvad J.C."/>
            <person name="Nielsen K.L."/>
        </authorList>
    </citation>
    <scope>NUCLEOTIDE SEQUENCE</scope>
    <source>
        <strain evidence="1">IBT 21472</strain>
    </source>
</reference>
<comment type="caution">
    <text evidence="1">The sequence shown here is derived from an EMBL/GenBank/DDBJ whole genome shotgun (WGS) entry which is preliminary data.</text>
</comment>
<dbReference type="AlphaFoldDB" id="A0A9W9TZP0"/>
<dbReference type="Pfam" id="PF11951">
    <property type="entry name" value="Fungal_trans_2"/>
    <property type="match status" value="1"/>
</dbReference>
<sequence length="309" mass="34468">MLSHYYQEIKSSSSDLPNEAIQLISRTINFARSRLEGNDNKQSIQSHLVALSNLSKIIATGHPIALFGIATFAIFEVCCGSFGKWTRHLQGARSLLDMHCRNKSELDNLTQRIPGLGDVLAYLVWFDVTGALVRDSGLMFDDWHREILTPVFFESVGCPDDTFRLFVRLAKGEFGNGLDLCSLAMDQILALDSDSSDGGLAVTVYRGAGSIVAYSQAGEKHDNRSTIYSNTISSMVDRVCGTISRLPTTSRYYVHLATPAFLTGMNACTPAQCEIIRGYWRNCQSCEFPRYPDGEEQCERRWKELHLQG</sequence>
<keyword evidence="2" id="KW-1185">Reference proteome</keyword>
<proteinExistence type="predicted"/>
<evidence type="ECO:0000313" key="2">
    <source>
        <dbReference type="Proteomes" id="UP001147746"/>
    </source>
</evidence>
<organism evidence="1 2">
    <name type="scientific">Penicillium atrosanguineum</name>
    <dbReference type="NCBI Taxonomy" id="1132637"/>
    <lineage>
        <taxon>Eukaryota</taxon>
        <taxon>Fungi</taxon>
        <taxon>Dikarya</taxon>
        <taxon>Ascomycota</taxon>
        <taxon>Pezizomycotina</taxon>
        <taxon>Eurotiomycetes</taxon>
        <taxon>Eurotiomycetidae</taxon>
        <taxon>Eurotiales</taxon>
        <taxon>Aspergillaceae</taxon>
        <taxon>Penicillium</taxon>
    </lineage>
</organism>
<dbReference type="Proteomes" id="UP001147746">
    <property type="component" value="Unassembled WGS sequence"/>
</dbReference>
<accession>A0A9W9TZP0</accession>
<evidence type="ECO:0000313" key="1">
    <source>
        <dbReference type="EMBL" id="KAJ5299523.1"/>
    </source>
</evidence>
<dbReference type="EMBL" id="JAPZBO010000010">
    <property type="protein sequence ID" value="KAJ5299523.1"/>
    <property type="molecule type" value="Genomic_DNA"/>
</dbReference>
<gene>
    <name evidence="1" type="ORF">N7476_011080</name>
</gene>